<evidence type="ECO:0000256" key="1">
    <source>
        <dbReference type="ARBA" id="ARBA00022604"/>
    </source>
</evidence>
<evidence type="ECO:0000256" key="3">
    <source>
        <dbReference type="ARBA" id="ARBA00026138"/>
    </source>
</evidence>
<accession>A0A4Y7KPN8</accession>
<evidence type="ECO:0000313" key="5">
    <source>
        <dbReference type="EMBL" id="RZC73845.1"/>
    </source>
</evidence>
<dbReference type="InterPro" id="IPR044989">
    <property type="entry name" value="TAC1"/>
</dbReference>
<proteinExistence type="inferred from homology"/>
<dbReference type="Proteomes" id="UP000316621">
    <property type="component" value="Chromosome 8"/>
</dbReference>
<keyword evidence="1" id="KW-0341">Growth regulation</keyword>
<comment type="similarity">
    <text evidence="2">Belongs to the TAC family.</text>
</comment>
<evidence type="ECO:0000256" key="4">
    <source>
        <dbReference type="SAM" id="MobiDB-lite"/>
    </source>
</evidence>
<dbReference type="Gramene" id="RZC73845">
    <property type="protein sequence ID" value="RZC73845"/>
    <property type="gene ID" value="C5167_049320"/>
</dbReference>
<feature type="region of interest" description="Disordered" evidence="4">
    <location>
        <begin position="182"/>
        <end position="219"/>
    </location>
</feature>
<feature type="compositionally biased region" description="Basic and acidic residues" evidence="4">
    <location>
        <begin position="182"/>
        <end position="197"/>
    </location>
</feature>
<gene>
    <name evidence="5" type="ORF">C5167_049320</name>
</gene>
<keyword evidence="6" id="KW-1185">Reference proteome</keyword>
<sequence length="296" mass="33139">MKIFNWVHRKFQQNADSYSVCPKKEGKLPLEKTKHEIHINNSHDKEVLLDNVTLVEVLDGWKDGILTIGTFGFDPLKENEEFSPDNNKECVQEEEEENSAEKNKGMLNPVVVKAFEIEFLKEMGSNLDASVPRLDHLTPRVEDAPLLKFIESPEIKADEVEIDKKKRTTLADLFSADSVDGAMEKSGLDEEKSESNKKSSATKTGHSFGKKLMPPKGETRVIKKLHKMVTKMLKKKIHPDLESKQVRGNKEGSIANESTVEMMNCNGVSAAQCIQDSSQVTGRVELISLLSTQTSV</sequence>
<dbReference type="EMBL" id="CM010722">
    <property type="protein sequence ID" value="RZC73845.1"/>
    <property type="molecule type" value="Genomic_DNA"/>
</dbReference>
<dbReference type="PANTHER" id="PTHR38366">
    <property type="entry name" value="NAD-DEPENDENT PROTEIN DEACETYLASE HST1-LIKE PROTEIN"/>
    <property type="match status" value="1"/>
</dbReference>
<dbReference type="AlphaFoldDB" id="A0A4Y7KPN8"/>
<evidence type="ECO:0000256" key="2">
    <source>
        <dbReference type="ARBA" id="ARBA00025796"/>
    </source>
</evidence>
<dbReference type="GO" id="GO:0001763">
    <property type="term" value="P:morphogenesis of a branching structure"/>
    <property type="evidence" value="ECO:0007669"/>
    <property type="project" value="InterPro"/>
</dbReference>
<dbReference type="PANTHER" id="PTHR38366:SF1">
    <property type="entry name" value="PROTEIN TILLER ANGLE CONTROL 1"/>
    <property type="match status" value="1"/>
</dbReference>
<reference evidence="5 6" key="1">
    <citation type="journal article" date="2018" name="Science">
        <title>The opium poppy genome and morphinan production.</title>
        <authorList>
            <person name="Guo L."/>
            <person name="Winzer T."/>
            <person name="Yang X."/>
            <person name="Li Y."/>
            <person name="Ning Z."/>
            <person name="He Z."/>
            <person name="Teodor R."/>
            <person name="Lu Y."/>
            <person name="Bowser T.A."/>
            <person name="Graham I.A."/>
            <person name="Ye K."/>
        </authorList>
    </citation>
    <scope>NUCLEOTIDE SEQUENCE [LARGE SCALE GENOMIC DNA]</scope>
    <source>
        <strain evidence="6">cv. HN1</strain>
        <tissue evidence="5">Leaves</tissue>
    </source>
</reference>
<dbReference type="OrthoDB" id="1922866at2759"/>
<dbReference type="STRING" id="3469.A0A4Y7KPN8"/>
<evidence type="ECO:0000313" key="6">
    <source>
        <dbReference type="Proteomes" id="UP000316621"/>
    </source>
</evidence>
<name>A0A4Y7KPN8_PAPSO</name>
<organism evidence="5 6">
    <name type="scientific">Papaver somniferum</name>
    <name type="common">Opium poppy</name>
    <dbReference type="NCBI Taxonomy" id="3469"/>
    <lineage>
        <taxon>Eukaryota</taxon>
        <taxon>Viridiplantae</taxon>
        <taxon>Streptophyta</taxon>
        <taxon>Embryophyta</taxon>
        <taxon>Tracheophyta</taxon>
        <taxon>Spermatophyta</taxon>
        <taxon>Magnoliopsida</taxon>
        <taxon>Ranunculales</taxon>
        <taxon>Papaveraceae</taxon>
        <taxon>Papaveroideae</taxon>
        <taxon>Papaver</taxon>
    </lineage>
</organism>
<dbReference type="OMA" id="TFEHNFE"/>
<protein>
    <recommendedName>
        <fullName evidence="3">Protein TILLER ANGLE CONTROL 1</fullName>
    </recommendedName>
</protein>